<dbReference type="Gene3D" id="1.20.144.10">
    <property type="entry name" value="Phosphatidic acid phosphatase type 2/haloperoxidase"/>
    <property type="match status" value="1"/>
</dbReference>
<accession>A0ABU3DU06</accession>
<comment type="caution">
    <text evidence="2">The sequence shown here is derived from an EMBL/GenBank/DDBJ whole genome shotgun (WGS) entry which is preliminary data.</text>
</comment>
<keyword evidence="3" id="KW-1185">Reference proteome</keyword>
<reference evidence="2 3" key="1">
    <citation type="submission" date="2023-09" db="EMBL/GenBank/DDBJ databases">
        <authorList>
            <person name="Rey-Velasco X."/>
        </authorList>
    </citation>
    <scope>NUCLEOTIDE SEQUENCE [LARGE SCALE GENOMIC DNA]</scope>
    <source>
        <strain evidence="2 3">F225</strain>
    </source>
</reference>
<dbReference type="InterPro" id="IPR036938">
    <property type="entry name" value="PAP2/HPO_sf"/>
</dbReference>
<dbReference type="Pfam" id="PF01569">
    <property type="entry name" value="PAP2"/>
    <property type="match status" value="1"/>
</dbReference>
<gene>
    <name evidence="2" type="ORF">RM541_11215</name>
</gene>
<proteinExistence type="predicted"/>
<name>A0ABU3DU06_9FLAO</name>
<protein>
    <submittedName>
        <fullName evidence="2">Phosphatase PAP2 family protein</fullName>
    </submittedName>
</protein>
<evidence type="ECO:0000313" key="2">
    <source>
        <dbReference type="EMBL" id="MDT0686939.1"/>
    </source>
</evidence>
<dbReference type="RefSeq" id="WP_311500238.1">
    <property type="nucleotide sequence ID" value="NZ_JAVRHN010000007.1"/>
</dbReference>
<dbReference type="CDD" id="cd03394">
    <property type="entry name" value="PAP2_like_5"/>
    <property type="match status" value="1"/>
</dbReference>
<organism evidence="2 3">
    <name type="scientific">Autumnicola psychrophila</name>
    <dbReference type="NCBI Taxonomy" id="3075592"/>
    <lineage>
        <taxon>Bacteria</taxon>
        <taxon>Pseudomonadati</taxon>
        <taxon>Bacteroidota</taxon>
        <taxon>Flavobacteriia</taxon>
        <taxon>Flavobacteriales</taxon>
        <taxon>Flavobacteriaceae</taxon>
        <taxon>Autumnicola</taxon>
    </lineage>
</organism>
<evidence type="ECO:0000259" key="1">
    <source>
        <dbReference type="SMART" id="SM00014"/>
    </source>
</evidence>
<dbReference type="SMART" id="SM00014">
    <property type="entry name" value="acidPPc"/>
    <property type="match status" value="1"/>
</dbReference>
<dbReference type="InterPro" id="IPR000326">
    <property type="entry name" value="PAP2/HPO"/>
</dbReference>
<evidence type="ECO:0000313" key="3">
    <source>
        <dbReference type="Proteomes" id="UP001253848"/>
    </source>
</evidence>
<sequence>MKTHITTEFHPTICWIKLRQSFLLCLFFIFFLSPTEGHSQFFNPEDSFIENSGDATVFLLPISAAATTLIVEDYKGTWQFTKSFALNLAVTGAAKVLINKQRPLQGGDYAFPSGHTSVAFQGASFFHRRYGFKYSIPAYVLAGYASFSRIHATRHDGWDVLAGAVVGIGSTWFFTNPRKEENMQLTFSSSDEHYLLGFQYTF</sequence>
<dbReference type="Proteomes" id="UP001253848">
    <property type="component" value="Unassembled WGS sequence"/>
</dbReference>
<feature type="domain" description="Phosphatidic acid phosphatase type 2/haloperoxidase" evidence="1">
    <location>
        <begin position="75"/>
        <end position="175"/>
    </location>
</feature>
<dbReference type="SUPFAM" id="SSF48317">
    <property type="entry name" value="Acid phosphatase/Vanadium-dependent haloperoxidase"/>
    <property type="match status" value="1"/>
</dbReference>
<dbReference type="EMBL" id="JAVRHN010000007">
    <property type="protein sequence ID" value="MDT0686939.1"/>
    <property type="molecule type" value="Genomic_DNA"/>
</dbReference>